<name>A0A0F9KT07_9ZZZZ</name>
<dbReference type="EMBL" id="LAZR01007412">
    <property type="protein sequence ID" value="KKM85429.1"/>
    <property type="molecule type" value="Genomic_DNA"/>
</dbReference>
<comment type="caution">
    <text evidence="1">The sequence shown here is derived from an EMBL/GenBank/DDBJ whole genome shotgun (WGS) entry which is preliminary data.</text>
</comment>
<reference evidence="1" key="1">
    <citation type="journal article" date="2015" name="Nature">
        <title>Complex archaea that bridge the gap between prokaryotes and eukaryotes.</title>
        <authorList>
            <person name="Spang A."/>
            <person name="Saw J.H."/>
            <person name="Jorgensen S.L."/>
            <person name="Zaremba-Niedzwiedzka K."/>
            <person name="Martijn J."/>
            <person name="Lind A.E."/>
            <person name="van Eijk R."/>
            <person name="Schleper C."/>
            <person name="Guy L."/>
            <person name="Ettema T.J."/>
        </authorList>
    </citation>
    <scope>NUCLEOTIDE SEQUENCE</scope>
</reference>
<dbReference type="AlphaFoldDB" id="A0A0F9KT07"/>
<evidence type="ECO:0000313" key="1">
    <source>
        <dbReference type="EMBL" id="KKM85429.1"/>
    </source>
</evidence>
<accession>A0A0F9KT07</accession>
<sequence length="88" mass="10048">MPEYRDVYDTGANDVRPRLAVGTRVRVRWAEAEAVGIFIVCPYGVICAVDQFMETFKVSIQIATLADPVQRPHAWYFSRSQLEVVEEL</sequence>
<gene>
    <name evidence="1" type="ORF">LCGC14_1289120</name>
</gene>
<protein>
    <submittedName>
        <fullName evidence="1">Uncharacterized protein</fullName>
    </submittedName>
</protein>
<organism evidence="1">
    <name type="scientific">marine sediment metagenome</name>
    <dbReference type="NCBI Taxonomy" id="412755"/>
    <lineage>
        <taxon>unclassified sequences</taxon>
        <taxon>metagenomes</taxon>
        <taxon>ecological metagenomes</taxon>
    </lineage>
</organism>
<proteinExistence type="predicted"/>